<gene>
    <name evidence="3" type="ORF">EYW47_16480</name>
</gene>
<evidence type="ECO:0000313" key="3">
    <source>
        <dbReference type="EMBL" id="TDG22810.1"/>
    </source>
</evidence>
<comment type="caution">
    <text evidence="3">The sequence shown here is derived from an EMBL/GenBank/DDBJ whole genome shotgun (WGS) entry which is preliminary data.</text>
</comment>
<feature type="domain" description="ORC1/DEAH AAA+ ATPase" evidence="2">
    <location>
        <begin position="97"/>
        <end position="262"/>
    </location>
</feature>
<evidence type="ECO:0000313" key="4">
    <source>
        <dbReference type="Proteomes" id="UP000295722"/>
    </source>
</evidence>
<protein>
    <recommendedName>
        <fullName evidence="2">ORC1/DEAH AAA+ ATPase domain-containing protein</fullName>
    </recommendedName>
</protein>
<dbReference type="AlphaFoldDB" id="A0A4R5M8J5"/>
<proteinExistence type="predicted"/>
<dbReference type="EMBL" id="SMRP01000007">
    <property type="protein sequence ID" value="TDG22810.1"/>
    <property type="molecule type" value="Genomic_DNA"/>
</dbReference>
<dbReference type="SUPFAM" id="SSF52540">
    <property type="entry name" value="P-loop containing nucleoside triphosphate hydrolases"/>
    <property type="match status" value="1"/>
</dbReference>
<dbReference type="InterPro" id="IPR027417">
    <property type="entry name" value="P-loop_NTPase"/>
</dbReference>
<keyword evidence="4" id="KW-1185">Reference proteome</keyword>
<reference evidence="3 4" key="1">
    <citation type="submission" date="2019-03" db="EMBL/GenBank/DDBJ databases">
        <title>Paraburkholderia sp. 4M-K11, isolated from subtropical forest soil.</title>
        <authorList>
            <person name="Gao Z.-H."/>
            <person name="Qiu L.-H."/>
        </authorList>
    </citation>
    <scope>NUCLEOTIDE SEQUENCE [LARGE SCALE GENOMIC DNA]</scope>
    <source>
        <strain evidence="3 4">4M-K11</strain>
    </source>
</reference>
<dbReference type="GO" id="GO:0016887">
    <property type="term" value="F:ATP hydrolysis activity"/>
    <property type="evidence" value="ECO:0007669"/>
    <property type="project" value="InterPro"/>
</dbReference>
<evidence type="ECO:0000259" key="2">
    <source>
        <dbReference type="Pfam" id="PF13401"/>
    </source>
</evidence>
<dbReference type="Pfam" id="PF13401">
    <property type="entry name" value="AAA_22"/>
    <property type="match status" value="1"/>
</dbReference>
<organism evidence="3 4">
    <name type="scientific">Paraburkholderia silviterrae</name>
    <dbReference type="NCBI Taxonomy" id="2528715"/>
    <lineage>
        <taxon>Bacteria</taxon>
        <taxon>Pseudomonadati</taxon>
        <taxon>Pseudomonadota</taxon>
        <taxon>Betaproteobacteria</taxon>
        <taxon>Burkholderiales</taxon>
        <taxon>Burkholderiaceae</taxon>
        <taxon>Paraburkholderia</taxon>
    </lineage>
</organism>
<dbReference type="Gene3D" id="3.40.50.300">
    <property type="entry name" value="P-loop containing nucleotide triphosphate hydrolases"/>
    <property type="match status" value="1"/>
</dbReference>
<feature type="region of interest" description="Disordered" evidence="1">
    <location>
        <begin position="378"/>
        <end position="423"/>
    </location>
</feature>
<dbReference type="InterPro" id="IPR049945">
    <property type="entry name" value="AAA_22"/>
</dbReference>
<dbReference type="OrthoDB" id="9086539at2"/>
<name>A0A4R5M8J5_9BURK</name>
<sequence length="423" mass="47251">MKKLKTSSIAMMVRNRSLSVGQAKGRRSLIRCDCSSLEVTMPKGTNSKDGERCPEDVLNAPLKVRLKYFKKAIVSHDIFDDVMEKIETAIECGLPGTMLVLVGPAGVGKSSVGDVLHRNVSEDFFKFHPEDKHTIPSVLLEAWAGEDGRFDFKDFYEQILEALQAPLISNTLPEVKKIICGREFFLPDITQRRAPTVSAYRSRLRRSIRERKPFVLFFDEASAIIASSKPDRVRSKSNTLRSMVNNSNTTMILSGAYDLYDLVLQTGQLARRGDVIHMPAYLPSQKRGFAEVLYALQDIMPVKGGCNLEPFAEDLAEQSLRTTGILKKILTNAIVLSDKKKRPIDAEILSESYYKPAQLEKLELEMFDGYLKVEGLQHPNDTRDLGAEPGEEGADGPKDTAPKRNRRVGRTTPSRGVTRHGHA</sequence>
<accession>A0A4R5M8J5</accession>
<dbReference type="Proteomes" id="UP000295722">
    <property type="component" value="Unassembled WGS sequence"/>
</dbReference>
<evidence type="ECO:0000256" key="1">
    <source>
        <dbReference type="SAM" id="MobiDB-lite"/>
    </source>
</evidence>